<evidence type="ECO:0000313" key="18">
    <source>
        <dbReference type="EMBL" id="VAX24623.1"/>
    </source>
</evidence>
<comment type="cofactor">
    <cofactor evidence="1">
        <name>Zn(2+)</name>
        <dbReference type="ChEBI" id="CHEBI:29105"/>
    </cofactor>
</comment>
<evidence type="ECO:0000256" key="8">
    <source>
        <dbReference type="ARBA" id="ARBA00022741"/>
    </source>
</evidence>
<evidence type="ECO:0000259" key="17">
    <source>
        <dbReference type="PROSITE" id="PS50110"/>
    </source>
</evidence>
<dbReference type="Pfam" id="PF00072">
    <property type="entry name" value="Response_reg"/>
    <property type="match status" value="1"/>
</dbReference>
<evidence type="ECO:0000256" key="7">
    <source>
        <dbReference type="ARBA" id="ARBA00022723"/>
    </source>
</evidence>
<name>A0A3B1CIM4_9ZZZZ</name>
<evidence type="ECO:0000256" key="2">
    <source>
        <dbReference type="ARBA" id="ARBA00005002"/>
    </source>
</evidence>
<evidence type="ECO:0000256" key="9">
    <source>
        <dbReference type="ARBA" id="ARBA00022801"/>
    </source>
</evidence>
<evidence type="ECO:0000256" key="12">
    <source>
        <dbReference type="ARBA" id="ARBA00023015"/>
    </source>
</evidence>
<reference evidence="18" key="1">
    <citation type="submission" date="2018-06" db="EMBL/GenBank/DDBJ databases">
        <authorList>
            <person name="Zhirakovskaya E."/>
        </authorList>
    </citation>
    <scope>NUCLEOTIDE SEQUENCE</scope>
</reference>
<dbReference type="InterPro" id="IPR027417">
    <property type="entry name" value="P-loop_NTPase"/>
</dbReference>
<keyword evidence="4" id="KW-0444">Lipid biosynthesis</keyword>
<dbReference type="SUPFAM" id="SSF52540">
    <property type="entry name" value="P-loop containing nucleoside triphosphate hydrolases"/>
    <property type="match status" value="1"/>
</dbReference>
<evidence type="ECO:0000256" key="3">
    <source>
        <dbReference type="ARBA" id="ARBA00012745"/>
    </source>
</evidence>
<dbReference type="SUPFAM" id="SSF54211">
    <property type="entry name" value="Ribosomal protein S5 domain 2-like"/>
    <property type="match status" value="2"/>
</dbReference>
<dbReference type="NCBIfam" id="TIGR00325">
    <property type="entry name" value="lpxC"/>
    <property type="match status" value="1"/>
</dbReference>
<evidence type="ECO:0000256" key="5">
    <source>
        <dbReference type="ARBA" id="ARBA00022553"/>
    </source>
</evidence>
<evidence type="ECO:0000256" key="13">
    <source>
        <dbReference type="ARBA" id="ARBA00023098"/>
    </source>
</evidence>
<gene>
    <name evidence="18" type="ORF">MNBD_NITROSPINAE03-1492</name>
</gene>
<dbReference type="FunFam" id="3.40.50.2300:FF:000018">
    <property type="entry name" value="DNA-binding transcriptional regulator NtrC"/>
    <property type="match status" value="1"/>
</dbReference>
<keyword evidence="8" id="KW-0547">Nucleotide-binding</keyword>
<dbReference type="InterPro" id="IPR002078">
    <property type="entry name" value="Sigma_54_int"/>
</dbReference>
<comment type="pathway">
    <text evidence="2">Glycolipid biosynthesis; lipid IV(A) biosynthesis; lipid IV(A) from (3R)-3-hydroxytetradecanoyl-[acyl-carrier-protein] and UDP-N-acetyl-alpha-D-glucosamine: step 2/6.</text>
</comment>
<dbReference type="HAMAP" id="MF_00388">
    <property type="entry name" value="LpxC"/>
    <property type="match status" value="1"/>
</dbReference>
<dbReference type="UniPathway" id="UPA00359">
    <property type="reaction ID" value="UER00478"/>
</dbReference>
<sequence>MTKGKILVVDDEENIRGSLLNVLSDEGYDVSLAADGEEALRMVRSVAPDLVLLDIWIPGIDGIQTLEILKNFSSETEVIMMSGHGAIDTAVKATKLGAFDFIEKPFSLDSILKTISSALSYRRERKPGGEEFDHDILIGNWFAGLSLPIKETRAFIKTASTRNDPVLISGASGLGKEIAARLIHKKSVKRDYPFVKIACRLLNEESFDSALFSGAGEKKNGAAGGGDEAGFEKAGEGAIFFDRIDKLSLKLQRRLLKALTSGVVKLHGKLEKLEFKSRVFASCGEIEDNGSRKRGLAKGLREYFGTATLRIEPLSARRQDIPELTRKFTRDFSFKYDKNIETVDGNFIKALKRSSLPGQTQELYNIIELAVLACEGDTLTGEHIIIAGQGRVMNDVRMSKPDNQPAPGQKAVTVKGKKKNFQPQRTIGASVVLCGEGLHSGLKTGLILSPLPPGSGIVFWDIGSGRRLSAIFENIRSTEYATTLSDGEVTIKTVEHIMSALHSYQITNLLVKIGDEAPVMDGSAIDFCQIIENGGVKEQDDFIEQIVIDRRISVGDPQEGPYLSVEPSDEFSIHYYLDYPSPIGKQEHRYVYESGAHYKETIAPARTFGFLRDIKTLEEAGLAIGGKLSNVILIDSEKVINTPLRFANEPARHKILDLIGDLYLLGRPIKGRFTARKSGHTQNAELVVKIKENLKNQKREKNRYAIRR</sequence>
<dbReference type="GO" id="GO:0009245">
    <property type="term" value="P:lipid A biosynthetic process"/>
    <property type="evidence" value="ECO:0007669"/>
    <property type="project" value="UniProtKB-KW"/>
</dbReference>
<dbReference type="AlphaFoldDB" id="A0A3B1CIM4"/>
<evidence type="ECO:0000256" key="11">
    <source>
        <dbReference type="ARBA" id="ARBA00022840"/>
    </source>
</evidence>
<keyword evidence="11" id="KW-0067">ATP-binding</keyword>
<keyword evidence="14" id="KW-0804">Transcription</keyword>
<evidence type="ECO:0000256" key="10">
    <source>
        <dbReference type="ARBA" id="ARBA00022833"/>
    </source>
</evidence>
<dbReference type="EC" id="3.5.1.108" evidence="3"/>
<evidence type="ECO:0000256" key="4">
    <source>
        <dbReference type="ARBA" id="ARBA00022516"/>
    </source>
</evidence>
<keyword evidence="12" id="KW-0805">Transcription regulation</keyword>
<accession>A0A3B1CIM4</accession>
<dbReference type="GO" id="GO:0006355">
    <property type="term" value="P:regulation of DNA-templated transcription"/>
    <property type="evidence" value="ECO:0007669"/>
    <property type="project" value="InterPro"/>
</dbReference>
<keyword evidence="13" id="KW-0443">Lipid metabolism</keyword>
<keyword evidence="9 18" id="KW-0378">Hydrolase</keyword>
<dbReference type="GO" id="GO:0016020">
    <property type="term" value="C:membrane"/>
    <property type="evidence" value="ECO:0007669"/>
    <property type="project" value="GOC"/>
</dbReference>
<dbReference type="InterPro" id="IPR058031">
    <property type="entry name" value="AAA_lid_NorR"/>
</dbReference>
<dbReference type="SMART" id="SM00448">
    <property type="entry name" value="REC"/>
    <property type="match status" value="1"/>
</dbReference>
<dbReference type="Gene3D" id="3.30.1700.10">
    <property type="entry name" value="lpxc deacetylase, domain 2"/>
    <property type="match status" value="1"/>
</dbReference>
<dbReference type="InterPro" id="IPR011334">
    <property type="entry name" value="UDP-acyl_GlcNac_deAcase_C"/>
</dbReference>
<evidence type="ECO:0000256" key="15">
    <source>
        <dbReference type="ARBA" id="ARBA00024535"/>
    </source>
</evidence>
<feature type="domain" description="Response regulatory" evidence="17">
    <location>
        <begin position="5"/>
        <end position="119"/>
    </location>
</feature>
<dbReference type="InterPro" id="IPR001789">
    <property type="entry name" value="Sig_transdc_resp-reg_receiver"/>
</dbReference>
<dbReference type="SUPFAM" id="SSF52172">
    <property type="entry name" value="CheY-like"/>
    <property type="match status" value="1"/>
</dbReference>
<evidence type="ECO:0000259" key="16">
    <source>
        <dbReference type="PROSITE" id="PS50045"/>
    </source>
</evidence>
<keyword evidence="6" id="KW-0441">Lipid A biosynthesis</keyword>
<evidence type="ECO:0000256" key="14">
    <source>
        <dbReference type="ARBA" id="ARBA00023163"/>
    </source>
</evidence>
<dbReference type="PROSITE" id="PS50110">
    <property type="entry name" value="RESPONSE_REGULATORY"/>
    <property type="match status" value="1"/>
</dbReference>
<keyword evidence="7" id="KW-0479">Metal-binding</keyword>
<protein>
    <recommendedName>
        <fullName evidence="3">UDP-3-O-acyl-N-acetylglucosamine deacetylase</fullName>
        <ecNumber evidence="3">3.5.1.108</ecNumber>
    </recommendedName>
</protein>
<feature type="domain" description="Sigma-54 factor interaction" evidence="16">
    <location>
        <begin position="142"/>
        <end position="372"/>
    </location>
</feature>
<comment type="catalytic activity">
    <reaction evidence="15">
        <text>a UDP-3-O-[(3R)-3-hydroxyacyl]-N-acetyl-alpha-D-glucosamine + H2O = a UDP-3-O-[(3R)-3-hydroxyacyl]-alpha-D-glucosamine + acetate</text>
        <dbReference type="Rhea" id="RHEA:67816"/>
        <dbReference type="ChEBI" id="CHEBI:15377"/>
        <dbReference type="ChEBI" id="CHEBI:30089"/>
        <dbReference type="ChEBI" id="CHEBI:137740"/>
        <dbReference type="ChEBI" id="CHEBI:173225"/>
        <dbReference type="EC" id="3.5.1.108"/>
    </reaction>
</comment>
<dbReference type="Pfam" id="PF25601">
    <property type="entry name" value="AAA_lid_14"/>
    <property type="match status" value="1"/>
</dbReference>
<dbReference type="EMBL" id="UOGB01000300">
    <property type="protein sequence ID" value="VAX24623.1"/>
    <property type="molecule type" value="Genomic_DNA"/>
</dbReference>
<dbReference type="Gene3D" id="1.10.8.60">
    <property type="match status" value="1"/>
</dbReference>
<dbReference type="CDD" id="cd17550">
    <property type="entry name" value="REC_NtrX-like"/>
    <property type="match status" value="1"/>
</dbReference>
<dbReference type="Gene3D" id="3.40.50.300">
    <property type="entry name" value="P-loop containing nucleotide triphosphate hydrolases"/>
    <property type="match status" value="1"/>
</dbReference>
<dbReference type="GO" id="GO:0046872">
    <property type="term" value="F:metal ion binding"/>
    <property type="evidence" value="ECO:0007669"/>
    <property type="project" value="UniProtKB-KW"/>
</dbReference>
<dbReference type="Gene3D" id="3.40.50.2300">
    <property type="match status" value="1"/>
</dbReference>
<evidence type="ECO:0000256" key="1">
    <source>
        <dbReference type="ARBA" id="ARBA00001947"/>
    </source>
</evidence>
<dbReference type="Gene3D" id="3.30.230.20">
    <property type="entry name" value="lpxc deacetylase, domain 1"/>
    <property type="match status" value="1"/>
</dbReference>
<dbReference type="Pfam" id="PF00158">
    <property type="entry name" value="Sigma54_activat"/>
    <property type="match status" value="1"/>
</dbReference>
<keyword evidence="5" id="KW-0597">Phosphoprotein</keyword>
<dbReference type="PANTHER" id="PTHR33694:SF1">
    <property type="entry name" value="UDP-3-O-ACYL-N-ACETYLGLUCOSAMINE DEACETYLASE 1, MITOCHONDRIAL-RELATED"/>
    <property type="match status" value="1"/>
</dbReference>
<dbReference type="InterPro" id="IPR015870">
    <property type="entry name" value="UDP-acyl_N-AcGlcN_deAcase_N"/>
</dbReference>
<dbReference type="GO" id="GO:0005524">
    <property type="term" value="F:ATP binding"/>
    <property type="evidence" value="ECO:0007669"/>
    <property type="project" value="InterPro"/>
</dbReference>
<keyword evidence="10" id="KW-0862">Zinc</keyword>
<evidence type="ECO:0000256" key="6">
    <source>
        <dbReference type="ARBA" id="ARBA00022556"/>
    </source>
</evidence>
<dbReference type="GO" id="GO:0000160">
    <property type="term" value="P:phosphorelay signal transduction system"/>
    <property type="evidence" value="ECO:0007669"/>
    <property type="project" value="InterPro"/>
</dbReference>
<dbReference type="InterPro" id="IPR020568">
    <property type="entry name" value="Ribosomal_Su5_D2-typ_SF"/>
</dbReference>
<dbReference type="Pfam" id="PF03331">
    <property type="entry name" value="LpxC"/>
    <property type="match status" value="1"/>
</dbReference>
<proteinExistence type="inferred from homology"/>
<dbReference type="PROSITE" id="PS50045">
    <property type="entry name" value="SIGMA54_INTERACT_4"/>
    <property type="match status" value="1"/>
</dbReference>
<dbReference type="PANTHER" id="PTHR33694">
    <property type="entry name" value="UDP-3-O-ACYL-N-ACETYLGLUCOSAMINE DEACETYLASE 1, MITOCHONDRIAL-RELATED"/>
    <property type="match status" value="1"/>
</dbReference>
<dbReference type="CDD" id="cd00009">
    <property type="entry name" value="AAA"/>
    <property type="match status" value="1"/>
</dbReference>
<organism evidence="18">
    <name type="scientific">hydrothermal vent metagenome</name>
    <dbReference type="NCBI Taxonomy" id="652676"/>
    <lineage>
        <taxon>unclassified sequences</taxon>
        <taxon>metagenomes</taxon>
        <taxon>ecological metagenomes</taxon>
    </lineage>
</organism>
<dbReference type="GO" id="GO:0103117">
    <property type="term" value="F:UDP-3-O-acyl-N-acetylglucosamine deacetylase activity"/>
    <property type="evidence" value="ECO:0007669"/>
    <property type="project" value="UniProtKB-EC"/>
</dbReference>
<dbReference type="InterPro" id="IPR004463">
    <property type="entry name" value="UDP-acyl_GlcNac_deAcase"/>
</dbReference>
<dbReference type="InterPro" id="IPR011006">
    <property type="entry name" value="CheY-like_superfamily"/>
</dbReference>